<proteinExistence type="predicted"/>
<dbReference type="AlphaFoldDB" id="X8ADA5"/>
<gene>
    <name evidence="1" type="ORF">I553_4176</name>
</gene>
<comment type="caution">
    <text evidence="1">The sequence shown here is derived from an EMBL/GenBank/DDBJ whole genome shotgun (WGS) entry which is preliminary data.</text>
</comment>
<organism evidence="1">
    <name type="scientific">Mycobacterium xenopi 4042</name>
    <dbReference type="NCBI Taxonomy" id="1299334"/>
    <lineage>
        <taxon>Bacteria</taxon>
        <taxon>Bacillati</taxon>
        <taxon>Actinomycetota</taxon>
        <taxon>Actinomycetes</taxon>
        <taxon>Mycobacteriales</taxon>
        <taxon>Mycobacteriaceae</taxon>
        <taxon>Mycobacterium</taxon>
    </lineage>
</organism>
<accession>X8ADA5</accession>
<dbReference type="EMBL" id="JAOB01000060">
    <property type="protein sequence ID" value="EUA29922.1"/>
    <property type="molecule type" value="Genomic_DNA"/>
</dbReference>
<sequence length="45" mass="5142">MAWRHRQCLTRIFGERPISLLGLMSLTFRIRPDLVRGSPFAVDAG</sequence>
<evidence type="ECO:0000313" key="1">
    <source>
        <dbReference type="EMBL" id="EUA29922.1"/>
    </source>
</evidence>
<protein>
    <submittedName>
        <fullName evidence="1">Uncharacterized protein</fullName>
    </submittedName>
</protein>
<reference evidence="1" key="1">
    <citation type="submission" date="2014-01" db="EMBL/GenBank/DDBJ databases">
        <authorList>
            <person name="Brown-Elliot B."/>
            <person name="Wallace R."/>
            <person name="Lenaerts A."/>
            <person name="Ordway D."/>
            <person name="DeGroote M.A."/>
            <person name="Parker T."/>
            <person name="Sizemore C."/>
            <person name="Tallon L.J."/>
            <person name="Sadzewicz L.K."/>
            <person name="Sengamalay N."/>
            <person name="Fraser C.M."/>
            <person name="Hine E."/>
            <person name="Shefchek K.A."/>
            <person name="Das S.P."/>
            <person name="Tettelin H."/>
        </authorList>
    </citation>
    <scope>NUCLEOTIDE SEQUENCE [LARGE SCALE GENOMIC DNA]</scope>
    <source>
        <strain evidence="1">4042</strain>
    </source>
</reference>
<name>X8ADA5_MYCXE</name>